<comment type="caution">
    <text evidence="1">The sequence shown here is derived from an EMBL/GenBank/DDBJ whole genome shotgun (WGS) entry which is preliminary data.</text>
</comment>
<evidence type="ECO:0000313" key="1">
    <source>
        <dbReference type="EMBL" id="GFY32457.1"/>
    </source>
</evidence>
<proteinExistence type="predicted"/>
<dbReference type="AlphaFoldDB" id="A0A8X6WDA6"/>
<gene>
    <name evidence="1" type="ORF">TNCV_3559651</name>
</gene>
<reference evidence="1" key="1">
    <citation type="submission" date="2020-08" db="EMBL/GenBank/DDBJ databases">
        <title>Multicomponent nature underlies the extraordinary mechanical properties of spider dragline silk.</title>
        <authorList>
            <person name="Kono N."/>
            <person name="Nakamura H."/>
            <person name="Mori M."/>
            <person name="Yoshida Y."/>
            <person name="Ohtoshi R."/>
            <person name="Malay A.D."/>
            <person name="Moran D.A.P."/>
            <person name="Tomita M."/>
            <person name="Numata K."/>
            <person name="Arakawa K."/>
        </authorList>
    </citation>
    <scope>NUCLEOTIDE SEQUENCE</scope>
</reference>
<keyword evidence="2" id="KW-1185">Reference proteome</keyword>
<evidence type="ECO:0000313" key="2">
    <source>
        <dbReference type="Proteomes" id="UP000887159"/>
    </source>
</evidence>
<protein>
    <submittedName>
        <fullName evidence="1">Uncharacterized protein</fullName>
    </submittedName>
</protein>
<organism evidence="1 2">
    <name type="scientific">Trichonephila clavipes</name>
    <name type="common">Golden silk orbweaver</name>
    <name type="synonym">Nephila clavipes</name>
    <dbReference type="NCBI Taxonomy" id="2585209"/>
    <lineage>
        <taxon>Eukaryota</taxon>
        <taxon>Metazoa</taxon>
        <taxon>Ecdysozoa</taxon>
        <taxon>Arthropoda</taxon>
        <taxon>Chelicerata</taxon>
        <taxon>Arachnida</taxon>
        <taxon>Araneae</taxon>
        <taxon>Araneomorphae</taxon>
        <taxon>Entelegynae</taxon>
        <taxon>Araneoidea</taxon>
        <taxon>Nephilidae</taxon>
        <taxon>Trichonephila</taxon>
    </lineage>
</organism>
<dbReference type="Proteomes" id="UP000887159">
    <property type="component" value="Unassembled WGS sequence"/>
</dbReference>
<name>A0A8X6WDA6_TRICX</name>
<accession>A0A8X6WDA6</accession>
<dbReference type="EMBL" id="BMAU01021402">
    <property type="protein sequence ID" value="GFY32457.1"/>
    <property type="molecule type" value="Genomic_DNA"/>
</dbReference>
<sequence>MFHCKTFESISRKRECLPLTRTRSPRVTTVNNDPNIPLTALRDTSTNMTQVQKQFLLKTRGRTSSQTIRNRLQYNAKRLTPCLVGDFLEAEIIQNMECPECLPDHNPIERVWNTLRR</sequence>